<dbReference type="AlphaFoldDB" id="A0A9Q1ER48"/>
<reference evidence="2" key="1">
    <citation type="journal article" date="2023" name="Science">
        <title>Genome structures resolve the early diversification of teleost fishes.</title>
        <authorList>
            <person name="Parey E."/>
            <person name="Louis A."/>
            <person name="Montfort J."/>
            <person name="Bouchez O."/>
            <person name="Roques C."/>
            <person name="Iampietro C."/>
            <person name="Lluch J."/>
            <person name="Castinel A."/>
            <person name="Donnadieu C."/>
            <person name="Desvignes T."/>
            <person name="Floi Bucao C."/>
            <person name="Jouanno E."/>
            <person name="Wen M."/>
            <person name="Mejri S."/>
            <person name="Dirks R."/>
            <person name="Jansen H."/>
            <person name="Henkel C."/>
            <person name="Chen W.J."/>
            <person name="Zahm M."/>
            <person name="Cabau C."/>
            <person name="Klopp C."/>
            <person name="Thompson A.W."/>
            <person name="Robinson-Rechavi M."/>
            <person name="Braasch I."/>
            <person name="Lecointre G."/>
            <person name="Bobe J."/>
            <person name="Postlethwait J.H."/>
            <person name="Berthelot C."/>
            <person name="Roest Crollius H."/>
            <person name="Guiguen Y."/>
        </authorList>
    </citation>
    <scope>NUCLEOTIDE SEQUENCE</scope>
    <source>
        <strain evidence="2">WJC10195</strain>
    </source>
</reference>
<sequence length="68" mass="7087">MNQAPPLTHTHAIRSVTRKRLEGRAAASSDAGLGICQRGDGRDGGTRVPPAAVRQLTLDASLIGDTSH</sequence>
<evidence type="ECO:0000256" key="1">
    <source>
        <dbReference type="SAM" id="MobiDB-lite"/>
    </source>
</evidence>
<evidence type="ECO:0000313" key="3">
    <source>
        <dbReference type="Proteomes" id="UP001152622"/>
    </source>
</evidence>
<evidence type="ECO:0000313" key="2">
    <source>
        <dbReference type="EMBL" id="KAJ8343457.1"/>
    </source>
</evidence>
<name>A0A9Q1ER48_SYNKA</name>
<proteinExistence type="predicted"/>
<keyword evidence="3" id="KW-1185">Reference proteome</keyword>
<gene>
    <name evidence="2" type="ORF">SKAU_G00307860</name>
</gene>
<organism evidence="2 3">
    <name type="scientific">Synaphobranchus kaupii</name>
    <name type="common">Kaup's arrowtooth eel</name>
    <dbReference type="NCBI Taxonomy" id="118154"/>
    <lineage>
        <taxon>Eukaryota</taxon>
        <taxon>Metazoa</taxon>
        <taxon>Chordata</taxon>
        <taxon>Craniata</taxon>
        <taxon>Vertebrata</taxon>
        <taxon>Euteleostomi</taxon>
        <taxon>Actinopterygii</taxon>
        <taxon>Neopterygii</taxon>
        <taxon>Teleostei</taxon>
        <taxon>Anguilliformes</taxon>
        <taxon>Synaphobranchidae</taxon>
        <taxon>Synaphobranchus</taxon>
    </lineage>
</organism>
<feature type="region of interest" description="Disordered" evidence="1">
    <location>
        <begin position="1"/>
        <end position="49"/>
    </location>
</feature>
<comment type="caution">
    <text evidence="2">The sequence shown here is derived from an EMBL/GenBank/DDBJ whole genome shotgun (WGS) entry which is preliminary data.</text>
</comment>
<dbReference type="Proteomes" id="UP001152622">
    <property type="component" value="Chromosome 13"/>
</dbReference>
<protein>
    <submittedName>
        <fullName evidence="2">Uncharacterized protein</fullName>
    </submittedName>
</protein>
<accession>A0A9Q1ER48</accession>
<dbReference type="EMBL" id="JAINUF010000013">
    <property type="protein sequence ID" value="KAJ8343457.1"/>
    <property type="molecule type" value="Genomic_DNA"/>
</dbReference>